<comment type="caution">
    <text evidence="1">The sequence shown here is derived from an EMBL/GenBank/DDBJ whole genome shotgun (WGS) entry which is preliminary data.</text>
</comment>
<dbReference type="Proteomes" id="UP000021816">
    <property type="component" value="Unassembled WGS sequence"/>
</dbReference>
<protein>
    <submittedName>
        <fullName evidence="1">Uncharacterized protein</fullName>
    </submittedName>
</protein>
<proteinExistence type="predicted"/>
<gene>
    <name evidence="1" type="ORF">AW10_00498</name>
</gene>
<reference evidence="1 2" key="1">
    <citation type="submission" date="2014-02" db="EMBL/GenBank/DDBJ databases">
        <title>Expanding our view of genomic diversity in Candidatus Accumulibacter clades.</title>
        <authorList>
            <person name="Skennerton C.T."/>
            <person name="Barr J.J."/>
            <person name="Slater F.R."/>
            <person name="Bond P.L."/>
            <person name="Tyson G.W."/>
        </authorList>
    </citation>
    <scope>NUCLEOTIDE SEQUENCE [LARGE SCALE GENOMIC DNA]</scope>
    <source>
        <strain evidence="2">BA-92</strain>
    </source>
</reference>
<dbReference type="EMBL" id="JEMX01000011">
    <property type="protein sequence ID" value="EXI82395.1"/>
    <property type="molecule type" value="Genomic_DNA"/>
</dbReference>
<evidence type="ECO:0000313" key="2">
    <source>
        <dbReference type="Proteomes" id="UP000021816"/>
    </source>
</evidence>
<organism evidence="1 2">
    <name type="scientific">Candidatus Accumulibacter appositus</name>
    <dbReference type="NCBI Taxonomy" id="1454003"/>
    <lineage>
        <taxon>Bacteria</taxon>
        <taxon>Pseudomonadati</taxon>
        <taxon>Pseudomonadota</taxon>
        <taxon>Betaproteobacteria</taxon>
        <taxon>Candidatus Accumulibacter</taxon>
    </lineage>
</organism>
<accession>A0A011PZQ9</accession>
<evidence type="ECO:0000313" key="1">
    <source>
        <dbReference type="EMBL" id="EXI82395.1"/>
    </source>
</evidence>
<name>A0A011PZQ9_9PROT</name>
<sequence>MKLALKPAGQLKPAISPATNLTLSLIAHPPLLPTKDIQ</sequence>
<dbReference type="AlphaFoldDB" id="A0A011PZQ9"/>